<feature type="domain" description="Alpha-N-acetylglucosaminidase C-terminal" evidence="3">
    <location>
        <begin position="510"/>
        <end position="771"/>
    </location>
</feature>
<dbReference type="PANTHER" id="PTHR12872:SF1">
    <property type="entry name" value="ALPHA-N-ACETYLGLUCOSAMINIDASE"/>
    <property type="match status" value="1"/>
</dbReference>
<name>A0A2U0SFC1_9SPHN</name>
<dbReference type="Pfam" id="PF12972">
    <property type="entry name" value="NAGLU_C"/>
    <property type="match status" value="1"/>
</dbReference>
<reference evidence="4 5" key="1">
    <citation type="submission" date="2018-05" db="EMBL/GenBank/DDBJ databases">
        <title>Description of Sphingomonas pokkalii sp nov, isolated from the rhizosphere of saline tolerant pokkali rice and its draft genome analysis.</title>
        <authorList>
            <person name="Menon R."/>
            <person name="Kumari S."/>
            <person name="Rameshkumar N."/>
        </authorList>
    </citation>
    <scope>NUCLEOTIDE SEQUENCE [LARGE SCALE GENOMIC DNA]</scope>
    <source>
        <strain evidence="4 5">L3B27</strain>
    </source>
</reference>
<evidence type="ECO:0000259" key="2">
    <source>
        <dbReference type="Pfam" id="PF05089"/>
    </source>
</evidence>
<feature type="domain" description="Alpha-N-acetylglucosaminidase tim-barrel" evidence="2">
    <location>
        <begin position="134"/>
        <end position="496"/>
    </location>
</feature>
<dbReference type="Pfam" id="PF05089">
    <property type="entry name" value="NAGLU"/>
    <property type="match status" value="1"/>
</dbReference>
<feature type="chain" id="PRO_5015719516" evidence="1">
    <location>
        <begin position="28"/>
        <end position="777"/>
    </location>
</feature>
<accession>A0A2U0SFC1</accession>
<dbReference type="InterPro" id="IPR024733">
    <property type="entry name" value="NAGLU_tim-barrel"/>
</dbReference>
<dbReference type="PANTHER" id="PTHR12872">
    <property type="entry name" value="ALPHA-N-ACETYLGLUCOSAMINIDASE"/>
    <property type="match status" value="1"/>
</dbReference>
<keyword evidence="1" id="KW-0732">Signal</keyword>
<dbReference type="InterPro" id="IPR007781">
    <property type="entry name" value="NAGLU"/>
</dbReference>
<keyword evidence="5" id="KW-1185">Reference proteome</keyword>
<dbReference type="Proteomes" id="UP000245890">
    <property type="component" value="Unassembled WGS sequence"/>
</dbReference>
<evidence type="ECO:0000313" key="4">
    <source>
        <dbReference type="EMBL" id="PVX30058.1"/>
    </source>
</evidence>
<dbReference type="InterPro" id="IPR024732">
    <property type="entry name" value="NAGLU_C"/>
</dbReference>
<organism evidence="4 5">
    <name type="scientific">Sphingomonas pokkalii</name>
    <dbReference type="NCBI Taxonomy" id="2175090"/>
    <lineage>
        <taxon>Bacteria</taxon>
        <taxon>Pseudomonadati</taxon>
        <taxon>Pseudomonadota</taxon>
        <taxon>Alphaproteobacteria</taxon>
        <taxon>Sphingomonadales</taxon>
        <taxon>Sphingomonadaceae</taxon>
        <taxon>Sphingomonas</taxon>
    </lineage>
</organism>
<feature type="signal peptide" evidence="1">
    <location>
        <begin position="1"/>
        <end position="27"/>
    </location>
</feature>
<gene>
    <name evidence="4" type="ORF">DD559_12560</name>
</gene>
<dbReference type="Gene3D" id="3.20.20.80">
    <property type="entry name" value="Glycosidases"/>
    <property type="match status" value="1"/>
</dbReference>
<evidence type="ECO:0000259" key="3">
    <source>
        <dbReference type="Pfam" id="PF12972"/>
    </source>
</evidence>
<proteinExistence type="predicted"/>
<evidence type="ECO:0000256" key="1">
    <source>
        <dbReference type="SAM" id="SignalP"/>
    </source>
</evidence>
<dbReference type="OrthoDB" id="179563at2"/>
<sequence>MAHIAARRFRYLGPVAAGLVLATPAAAQPDRPATAPAAQSETAAARTVLARLGVDTRRIDLALVPGATPQFRARTAAGRLRIEGTSPVALVRGAARTLGQQGSLFVSWEGVRNRPLALRDGYDSGVVASPFSLRTYLNTCTYGYTTPWWNWGRWEREIDWMAAHGVDTPLAMEGQEHVWRALWREQGMTDAQIAQGLSAAPFLPWQRMGNIAGYRAPLSANWIEKKRVLQRQILARMRSLGMKPILPAFSGYVPEAFAKAHPEAKIYQMRQWEGFPGTYWLDPSDPLFAKLAARFLQLYTATYGPGEYYLADAFNEMVPPIAEDGSDARAAAYGDAIANTAATRAAALPKEVRDARLAAYGERLYRSITAAAPNATWVMQGWLFGADKAFWTPDAISAFLSKVPDERMLILDIGNDRYPGIWNATKAFYGKGWAYGYVHNYGGSNPVYGDLNFYRSDITAALANPGHGRMRGFGLFPEGLHSNGIAYAYAYDLAWGEIDAAGKARPLDAWIGDYTRARYGKTSPALVAAWEKAIAGAYTTRYWTPRWWHEQAGAYLFFKFPSLDGAEYPAAPGDPAQLRAGIEALLAQAPQHGGELLYTYDVVDLVRHYASVRLDDRLKTAVAAYKAGDLATGDRATAAAERLAKDIDALAGNQQETLGSWLADAAAYGDTPAEKAAFVEQAKAVVTVWGGTGHLSDYASRAWQGLYAGYYWPRWQRFLAAQRAAAAAHQPFDAKATAAAIRDWQAAWLKDGKMWARQRPAAPLALARTLLAESDAR</sequence>
<comment type="caution">
    <text evidence="4">The sequence shown here is derived from an EMBL/GenBank/DDBJ whole genome shotgun (WGS) entry which is preliminary data.</text>
</comment>
<dbReference type="AlphaFoldDB" id="A0A2U0SFC1"/>
<evidence type="ECO:0000313" key="5">
    <source>
        <dbReference type="Proteomes" id="UP000245890"/>
    </source>
</evidence>
<dbReference type="EMBL" id="QENQ01000001">
    <property type="protein sequence ID" value="PVX30058.1"/>
    <property type="molecule type" value="Genomic_DNA"/>
</dbReference>
<protein>
    <submittedName>
        <fullName evidence="4">Alpha-N-acetylglucosaminidase</fullName>
    </submittedName>
</protein>
<dbReference type="Gene3D" id="1.20.120.670">
    <property type="entry name" value="N-acetyl-b-d-glucoasminidase"/>
    <property type="match status" value="1"/>
</dbReference>